<evidence type="ECO:0000313" key="4">
    <source>
        <dbReference type="EMBL" id="VEH85583.1"/>
    </source>
</evidence>
<feature type="transmembrane region" description="Helical" evidence="2">
    <location>
        <begin position="226"/>
        <end position="245"/>
    </location>
</feature>
<evidence type="ECO:0000256" key="1">
    <source>
        <dbReference type="SAM" id="MobiDB-lite"/>
    </source>
</evidence>
<dbReference type="KEGG" id="ladl:NCTC12735_01218"/>
<feature type="transmembrane region" description="Helical" evidence="2">
    <location>
        <begin position="266"/>
        <end position="285"/>
    </location>
</feature>
<dbReference type="Proteomes" id="UP000281170">
    <property type="component" value="Plasmid 19"/>
</dbReference>
<reference evidence="3 5" key="1">
    <citation type="submission" date="2015-11" db="EMBL/GenBank/DDBJ databases">
        <title>Identification of large and diverse effector repertoires of 38 Legionella species.</title>
        <authorList>
            <person name="Burstein D."/>
            <person name="Amaro F."/>
            <person name="Zusman T."/>
            <person name="Lifshitz Z."/>
            <person name="Cohen O."/>
            <person name="Gilbert J.A."/>
            <person name="Pupko T."/>
            <person name="Shuman H.A."/>
            <person name="Segal G."/>
        </authorList>
    </citation>
    <scope>NUCLEOTIDE SEQUENCE [LARGE SCALE GENOMIC DNA]</scope>
    <source>
        <strain evidence="3 5">1762-AUS-E</strain>
    </source>
</reference>
<keyword evidence="2" id="KW-0472">Membrane</keyword>
<dbReference type="EMBL" id="LR134428">
    <property type="protein sequence ID" value="VEH85583.1"/>
    <property type="molecule type" value="Genomic_DNA"/>
</dbReference>
<feature type="transmembrane region" description="Helical" evidence="2">
    <location>
        <begin position="62"/>
        <end position="82"/>
    </location>
</feature>
<dbReference type="RefSeq" id="WP_058461874.1">
    <property type="nucleotide sequence ID" value="NZ_CAAAHS010000005.1"/>
</dbReference>
<keyword evidence="5" id="KW-1185">Reference proteome</keyword>
<evidence type="ECO:0008006" key="7">
    <source>
        <dbReference type="Google" id="ProtNLM"/>
    </source>
</evidence>
<proteinExistence type="predicted"/>
<keyword evidence="4" id="KW-0614">Plasmid</keyword>
<dbReference type="EMBL" id="LNKA01000001">
    <property type="protein sequence ID" value="KTC66174.1"/>
    <property type="molecule type" value="Genomic_DNA"/>
</dbReference>
<gene>
    <name evidence="3" type="ORF">Lade_0832</name>
    <name evidence="4" type="ORF">NCTC12735_01218</name>
</gene>
<name>A0A0W0R569_9GAMM</name>
<evidence type="ECO:0000313" key="3">
    <source>
        <dbReference type="EMBL" id="KTC66174.1"/>
    </source>
</evidence>
<dbReference type="OrthoDB" id="10013235at2"/>
<keyword evidence="2" id="KW-0812">Transmembrane</keyword>
<dbReference type="AlphaFoldDB" id="A0A0W0R569"/>
<feature type="transmembrane region" description="Helical" evidence="2">
    <location>
        <begin position="103"/>
        <end position="124"/>
    </location>
</feature>
<evidence type="ECO:0000313" key="5">
    <source>
        <dbReference type="Proteomes" id="UP000054859"/>
    </source>
</evidence>
<reference evidence="4 6" key="2">
    <citation type="submission" date="2018-12" db="EMBL/GenBank/DDBJ databases">
        <authorList>
            <consortium name="Pathogen Informatics"/>
        </authorList>
    </citation>
    <scope>NUCLEOTIDE SEQUENCE [LARGE SCALE GENOMIC DNA]</scope>
    <source>
        <strain evidence="4 6">NCTC12735</strain>
        <plasmid evidence="6">19</plasmid>
    </source>
</reference>
<organism evidence="3 5">
    <name type="scientific">Legionella adelaidensis</name>
    <dbReference type="NCBI Taxonomy" id="45056"/>
    <lineage>
        <taxon>Bacteria</taxon>
        <taxon>Pseudomonadati</taxon>
        <taxon>Pseudomonadota</taxon>
        <taxon>Gammaproteobacteria</taxon>
        <taxon>Legionellales</taxon>
        <taxon>Legionellaceae</taxon>
        <taxon>Legionella</taxon>
    </lineage>
</organism>
<evidence type="ECO:0000256" key="2">
    <source>
        <dbReference type="SAM" id="Phobius"/>
    </source>
</evidence>
<geneLocation type="plasmid" evidence="4 6">
    <name>19</name>
</geneLocation>
<feature type="compositionally biased region" description="Low complexity" evidence="1">
    <location>
        <begin position="353"/>
        <end position="368"/>
    </location>
</feature>
<dbReference type="Proteomes" id="UP000054859">
    <property type="component" value="Unassembled WGS sequence"/>
</dbReference>
<protein>
    <recommendedName>
        <fullName evidence="7">Transmembrane protein</fullName>
    </recommendedName>
</protein>
<feature type="transmembrane region" description="Helical" evidence="2">
    <location>
        <begin position="136"/>
        <end position="154"/>
    </location>
</feature>
<accession>A0A0W0R569</accession>
<feature type="region of interest" description="Disordered" evidence="1">
    <location>
        <begin position="424"/>
        <end position="444"/>
    </location>
</feature>
<evidence type="ECO:0000313" key="6">
    <source>
        <dbReference type="Proteomes" id="UP000281170"/>
    </source>
</evidence>
<keyword evidence="2" id="KW-1133">Transmembrane helix</keyword>
<dbReference type="PATRIC" id="fig|45056.6.peg.861"/>
<sequence length="444" mass="48749">MTPPIKKPNPSATNLMKVQNLANKIVNNKVFRDIAYSTYQLSFPMNLGIAARIYYKVDNGNVILYVAIPLSLIASGLGAYTGNEIGKYINKKGSHDQNLPSKVVRWSPGLFAGQLGLMAGIQVYANLGPHIIDNTLANRILMTLSGLFGAGLGWKFSPNEKGWASFILPKIAPEGLKNSFPEFSLAQKILKHSMLVMPSIRTINTLNFAVIFYTSSGQELNRTYDLGVYTNIIGLSLGLLNLAAFKGNKNYLGDRNKNALSYLTHSVYISIGLNFLITLIMHLVGDPEDAEKLDLGGFLYPMLVLSLILGVALPYDQHEMQSITRDEVLNEHVRIIEGQEMESLETGSRSEASTDSSDISYDINSDQSTPPREKHSYGSRGTVFIEEVPIDTPVGVQKILSVSNNRNLLFNANLKSTIKNGDATLSQPLLDPEATPEEPGVNFH</sequence>
<feature type="transmembrane region" description="Helical" evidence="2">
    <location>
        <begin position="297"/>
        <end position="315"/>
    </location>
</feature>
<feature type="region of interest" description="Disordered" evidence="1">
    <location>
        <begin position="340"/>
        <end position="378"/>
    </location>
</feature>